<keyword evidence="1" id="KW-0378">Hydrolase</keyword>
<organism evidence="1 2">
    <name type="scientific">Ruminiclostridium cellobioparum subsp. termitidis CT1112</name>
    <dbReference type="NCBI Taxonomy" id="1195236"/>
    <lineage>
        <taxon>Bacteria</taxon>
        <taxon>Bacillati</taxon>
        <taxon>Bacillota</taxon>
        <taxon>Clostridia</taxon>
        <taxon>Eubacteriales</taxon>
        <taxon>Oscillospiraceae</taxon>
        <taxon>Ruminiclostridium</taxon>
    </lineage>
</organism>
<accession>S0FVH8</accession>
<sequence>MSMKKGQSKLHIMGDSCRKKVMLIHGVGFYWETCFERIVNDLKDNFCLLIPELEGHCHEPEEYMVSVHASANNIIHSLLQSHFREIDAVYGISLGASIALEIALQNKLSISNLILDSGQYESMGEMTEQFSTVMTGEFKKLINGEHLISPVKENMGYLSNNDVEVLQPLIFPDITQEALYKAFLAAYSYDIRERSERLGMRVGIMLGGNEIYAKSSIPLVERICLNTPEINEFPNKGHAEVLSREPQLISQLISRYLTGL</sequence>
<name>S0FVH8_RUMCE</name>
<proteinExistence type="predicted"/>
<dbReference type="EMBL" id="AORV01000021">
    <property type="protein sequence ID" value="EMS73179.1"/>
    <property type="molecule type" value="Genomic_DNA"/>
</dbReference>
<dbReference type="STRING" id="1195236.CTER_0845"/>
<dbReference type="AlphaFoldDB" id="S0FVH8"/>
<dbReference type="GO" id="GO:0016746">
    <property type="term" value="F:acyltransferase activity"/>
    <property type="evidence" value="ECO:0007669"/>
    <property type="project" value="UniProtKB-KW"/>
</dbReference>
<reference evidence="1 2" key="1">
    <citation type="journal article" date="2013" name="Genome Announc.">
        <title>Draft Genome Sequence of the Cellulolytic, Mesophilic, Anaerobic Bacterium Clostridium termitidis Strain CT1112 (DSM 5398).</title>
        <authorList>
            <person name="Lal S."/>
            <person name="Ramachandran U."/>
            <person name="Zhang X."/>
            <person name="Munir R."/>
            <person name="Sparling R."/>
            <person name="Levin D.B."/>
        </authorList>
    </citation>
    <scope>NUCLEOTIDE SEQUENCE [LARGE SCALE GENOMIC DNA]</scope>
    <source>
        <strain evidence="1 2">CT1112</strain>
    </source>
</reference>
<keyword evidence="1" id="KW-0012">Acyltransferase</keyword>
<dbReference type="RefSeq" id="WP_004624046.1">
    <property type="nucleotide sequence ID" value="NZ_AORV01000021.1"/>
</dbReference>
<dbReference type="PATRIC" id="fig|1195236.3.peg.1138"/>
<evidence type="ECO:0000313" key="2">
    <source>
        <dbReference type="Proteomes" id="UP000014155"/>
    </source>
</evidence>
<dbReference type="InterPro" id="IPR029058">
    <property type="entry name" value="AB_hydrolase_fold"/>
</dbReference>
<dbReference type="Proteomes" id="UP000014155">
    <property type="component" value="Unassembled WGS sequence"/>
</dbReference>
<evidence type="ECO:0000313" key="1">
    <source>
        <dbReference type="EMBL" id="EMS73179.1"/>
    </source>
</evidence>
<keyword evidence="2" id="KW-1185">Reference proteome</keyword>
<dbReference type="Gene3D" id="3.40.50.1820">
    <property type="entry name" value="alpha/beta hydrolase"/>
    <property type="match status" value="1"/>
</dbReference>
<comment type="caution">
    <text evidence="1">The sequence shown here is derived from an EMBL/GenBank/DDBJ whole genome shotgun (WGS) entry which is preliminary data.</text>
</comment>
<dbReference type="SUPFAM" id="SSF53474">
    <property type="entry name" value="alpha/beta-Hydrolases"/>
    <property type="match status" value="1"/>
</dbReference>
<protein>
    <submittedName>
        <fullName evidence="1">Putative hydrolases or acyltransferases (Alpha/beta hydrolase superfamily)</fullName>
    </submittedName>
</protein>
<keyword evidence="1" id="KW-0808">Transferase</keyword>
<dbReference type="GO" id="GO:0016787">
    <property type="term" value="F:hydrolase activity"/>
    <property type="evidence" value="ECO:0007669"/>
    <property type="project" value="UniProtKB-KW"/>
</dbReference>
<dbReference type="eggNOG" id="COG0596">
    <property type="taxonomic scope" value="Bacteria"/>
</dbReference>
<gene>
    <name evidence="1" type="ORF">CTER_0845</name>
</gene>